<gene>
    <name evidence="3" type="primary">Nnf1a</name>
</gene>
<organism evidence="2 3">
    <name type="scientific">Drosophila suzukii</name>
    <name type="common">Spotted-wing drosophila fruit fly</name>
    <dbReference type="NCBI Taxonomy" id="28584"/>
    <lineage>
        <taxon>Eukaryota</taxon>
        <taxon>Metazoa</taxon>
        <taxon>Ecdysozoa</taxon>
        <taxon>Arthropoda</taxon>
        <taxon>Hexapoda</taxon>
        <taxon>Insecta</taxon>
        <taxon>Pterygota</taxon>
        <taxon>Neoptera</taxon>
        <taxon>Endopterygota</taxon>
        <taxon>Diptera</taxon>
        <taxon>Brachycera</taxon>
        <taxon>Muscomorpha</taxon>
        <taxon>Ephydroidea</taxon>
        <taxon>Drosophilidae</taxon>
        <taxon>Drosophila</taxon>
        <taxon>Sophophora</taxon>
    </lineage>
</organism>
<proteinExistence type="predicted"/>
<name>A0AB39Z4B3_DROSZ</name>
<sequence length="197" mass="23305">MSAEEIEAAFKRHEGIGSQVKQAYEEAITKIFVDLSRSDLEECEAIYEEHEESALDIEYIINRTRSLMTKAVLEMNSCFFASNNVEKKLTTLEMLKEQFAHYEGKNWCWNFNTTNPDELTRPLRMRYMDFSLNFMEQQLESQEKELEIAMAKNNANRERIQNMQDERLKLSAQIEQQLSQYQKIKPEIIKIEQTIND</sequence>
<dbReference type="GeneID" id="108008833"/>
<protein>
    <submittedName>
        <fullName evidence="3">Uncharacterized protein Nnf1a</fullName>
    </submittedName>
</protein>
<keyword evidence="1" id="KW-0175">Coiled coil</keyword>
<evidence type="ECO:0000313" key="2">
    <source>
        <dbReference type="Proteomes" id="UP001652628"/>
    </source>
</evidence>
<evidence type="ECO:0000256" key="1">
    <source>
        <dbReference type="SAM" id="Coils"/>
    </source>
</evidence>
<accession>A0AB39Z4B3</accession>
<dbReference type="AlphaFoldDB" id="A0AB39Z4B3"/>
<dbReference type="RefSeq" id="XP_016928229.3">
    <property type="nucleotide sequence ID" value="XM_017072740.4"/>
</dbReference>
<reference evidence="3" key="1">
    <citation type="submission" date="2025-08" db="UniProtKB">
        <authorList>
            <consortium name="RefSeq"/>
        </authorList>
    </citation>
    <scope>IDENTIFICATION</scope>
</reference>
<feature type="coiled-coil region" evidence="1">
    <location>
        <begin position="132"/>
        <end position="180"/>
    </location>
</feature>
<dbReference type="Proteomes" id="UP001652628">
    <property type="component" value="Chromosome 2R"/>
</dbReference>
<keyword evidence="2" id="KW-1185">Reference proteome</keyword>
<evidence type="ECO:0000313" key="3">
    <source>
        <dbReference type="RefSeq" id="XP_016928229.3"/>
    </source>
</evidence>